<dbReference type="AlphaFoldDB" id="B9SI09"/>
<proteinExistence type="inferred from homology"/>
<evidence type="ECO:0000313" key="9">
    <source>
        <dbReference type="EMBL" id="EEF36746.1"/>
    </source>
</evidence>
<dbReference type="Pfam" id="PF00201">
    <property type="entry name" value="UDPGT"/>
    <property type="match status" value="1"/>
</dbReference>
<dbReference type="FunFam" id="3.40.50.2000:FF:000056">
    <property type="entry name" value="Glycosyltransferase"/>
    <property type="match status" value="1"/>
</dbReference>
<dbReference type="Gene3D" id="3.40.50.2000">
    <property type="entry name" value="Glycogen Phosphorylase B"/>
    <property type="match status" value="2"/>
</dbReference>
<evidence type="ECO:0000256" key="1">
    <source>
        <dbReference type="ARBA" id="ARBA00004935"/>
    </source>
</evidence>
<evidence type="ECO:0000256" key="2">
    <source>
        <dbReference type="ARBA" id="ARBA00009995"/>
    </source>
</evidence>
<dbReference type="EMBL" id="EQ973968">
    <property type="protein sequence ID" value="EEF36746.1"/>
    <property type="molecule type" value="Genomic_DNA"/>
</dbReference>
<gene>
    <name evidence="9" type="ORF">RCOM_0611820</name>
</gene>
<dbReference type="CDD" id="cd03784">
    <property type="entry name" value="GT1_Gtf-like"/>
    <property type="match status" value="1"/>
</dbReference>
<dbReference type="InterPro" id="IPR035595">
    <property type="entry name" value="UDP_glycos_trans_CS"/>
</dbReference>
<keyword evidence="8" id="KW-0175">Coiled coil</keyword>
<dbReference type="InterPro" id="IPR002213">
    <property type="entry name" value="UDP_glucos_trans"/>
</dbReference>
<dbReference type="FunCoup" id="B9SI09">
    <property type="interactions" value="726"/>
</dbReference>
<evidence type="ECO:0000256" key="7">
    <source>
        <dbReference type="RuleBase" id="RU362057"/>
    </source>
</evidence>
<keyword evidence="3 6" id="KW-0328">Glycosyltransferase</keyword>
<dbReference type="Proteomes" id="UP000008311">
    <property type="component" value="Unassembled WGS sequence"/>
</dbReference>
<sequence length="478" mass="53103">MKNKAELVVVSMPGVGHVVSTIEFAKNLIERNDQLHISIIVMKFPTTPFVDQYAKSLTASQPNLQLIHLPDQVEGLPTLQVFAKSVQSYYSAVIACYKPHVRKIVSDMISSRSSPDSVPVVGLVLDLFCVSLIDVGNEFDLPSYIFFTTGTPFLSLMLHLPPRHEQVGTEFSFSDPDVSLPGIANPVPIKCLPDAVFNKDGGYDTYLNVGRRLKDVKGILVNTVSELESQALQYLNSAQITSIYTVGPVLHLKSQPHPDMEQGRWGKIKTWLDEQPESSVVFLCFGSSGSLSVSQVKEMALGLEQSGHRFLWSLRLPPVKLQETMYKSAEEMLPEGFLERVRGRGMVCGWAPQVEVLAHKATGGFVSHCGWNSILESLWYGVPIVALPIYAEQQINAFAMVKELGLAVELKMDYRQSDVIPAEEVKTTLTRLMDNEEELKRKVKNMSEISRKALKEGGSSSISISRFMKDLLGSSYFD</sequence>
<comment type="pathway">
    <text evidence="1">Pigment biosynthesis; anthocyanin biosynthesis.</text>
</comment>
<comment type="similarity">
    <text evidence="2 6">Belongs to the UDP-glycosyltransferase family.</text>
</comment>
<evidence type="ECO:0000256" key="6">
    <source>
        <dbReference type="RuleBase" id="RU003718"/>
    </source>
</evidence>
<evidence type="ECO:0000256" key="3">
    <source>
        <dbReference type="ARBA" id="ARBA00022676"/>
    </source>
</evidence>
<dbReference type="InParanoid" id="B9SI09"/>
<dbReference type="PANTHER" id="PTHR48048">
    <property type="entry name" value="GLYCOSYLTRANSFERASE"/>
    <property type="match status" value="1"/>
</dbReference>
<comment type="catalytic activity">
    <reaction evidence="5">
        <text>an anthocyanidin + UDP-alpha-D-glucose + H(+) = an anthocyanidin 3-O-beta-D-glucoside + UDP</text>
        <dbReference type="Rhea" id="RHEA:20093"/>
        <dbReference type="ChEBI" id="CHEBI:15378"/>
        <dbReference type="ChEBI" id="CHEBI:16307"/>
        <dbReference type="ChEBI" id="CHEBI:58223"/>
        <dbReference type="ChEBI" id="CHEBI:58885"/>
        <dbReference type="ChEBI" id="CHEBI:143576"/>
        <dbReference type="EC" id="2.4.1.115"/>
    </reaction>
</comment>
<dbReference type="FunFam" id="3.40.50.2000:FF:000080">
    <property type="entry name" value="Glycosyltransferase"/>
    <property type="match status" value="1"/>
</dbReference>
<reference evidence="10" key="1">
    <citation type="journal article" date="2010" name="Nat. Biotechnol.">
        <title>Draft genome sequence of the oilseed species Ricinus communis.</title>
        <authorList>
            <person name="Chan A.P."/>
            <person name="Crabtree J."/>
            <person name="Zhao Q."/>
            <person name="Lorenzi H."/>
            <person name="Orvis J."/>
            <person name="Puiu D."/>
            <person name="Melake-Berhan A."/>
            <person name="Jones K.M."/>
            <person name="Redman J."/>
            <person name="Chen G."/>
            <person name="Cahoon E.B."/>
            <person name="Gedil M."/>
            <person name="Stanke M."/>
            <person name="Haas B.J."/>
            <person name="Wortman J.R."/>
            <person name="Fraser-Liggett C.M."/>
            <person name="Ravel J."/>
            <person name="Rabinowicz P.D."/>
        </authorList>
    </citation>
    <scope>NUCLEOTIDE SEQUENCE [LARGE SCALE GENOMIC DNA]</scope>
    <source>
        <strain evidence="10">cv. Hale</strain>
    </source>
</reference>
<dbReference type="GO" id="GO:0009718">
    <property type="term" value="P:anthocyanin-containing compound biosynthetic process"/>
    <property type="evidence" value="ECO:0007669"/>
    <property type="project" value="UniProtKB-UniPathway"/>
</dbReference>
<dbReference type="EC" id="2.4.1.-" evidence="7"/>
<dbReference type="OrthoDB" id="747132at2759"/>
<evidence type="ECO:0000313" key="10">
    <source>
        <dbReference type="Proteomes" id="UP000008311"/>
    </source>
</evidence>
<keyword evidence="10" id="KW-1185">Reference proteome</keyword>
<dbReference type="SUPFAM" id="SSF53756">
    <property type="entry name" value="UDP-Glycosyltransferase/glycogen phosphorylase"/>
    <property type="match status" value="1"/>
</dbReference>
<feature type="coiled-coil region" evidence="8">
    <location>
        <begin position="422"/>
        <end position="456"/>
    </location>
</feature>
<accession>B9SI09</accession>
<dbReference type="PROSITE" id="PS00375">
    <property type="entry name" value="UDPGT"/>
    <property type="match status" value="1"/>
</dbReference>
<dbReference type="InterPro" id="IPR050481">
    <property type="entry name" value="UDP-glycosyltransf_plant"/>
</dbReference>
<dbReference type="eggNOG" id="KOG1192">
    <property type="taxonomic scope" value="Eukaryota"/>
</dbReference>
<dbReference type="OMA" id="IPGYVCS"/>
<keyword evidence="4 6" id="KW-0808">Transferase</keyword>
<dbReference type="GO" id="GO:0047213">
    <property type="term" value="F:anthocyanidin 3-O-glucosyltransferase activity"/>
    <property type="evidence" value="ECO:0007669"/>
    <property type="project" value="UniProtKB-EC"/>
</dbReference>
<dbReference type="UniPathway" id="UPA00009"/>
<evidence type="ECO:0000256" key="4">
    <source>
        <dbReference type="ARBA" id="ARBA00022679"/>
    </source>
</evidence>
<name>B9SI09_RICCO</name>
<protein>
    <recommendedName>
        <fullName evidence="7">Glycosyltransferase</fullName>
        <ecNumber evidence="7">2.4.1.-</ecNumber>
    </recommendedName>
</protein>
<evidence type="ECO:0000256" key="5">
    <source>
        <dbReference type="ARBA" id="ARBA00047606"/>
    </source>
</evidence>
<organism evidence="9 10">
    <name type="scientific">Ricinus communis</name>
    <name type="common">Castor bean</name>
    <dbReference type="NCBI Taxonomy" id="3988"/>
    <lineage>
        <taxon>Eukaryota</taxon>
        <taxon>Viridiplantae</taxon>
        <taxon>Streptophyta</taxon>
        <taxon>Embryophyta</taxon>
        <taxon>Tracheophyta</taxon>
        <taxon>Spermatophyta</taxon>
        <taxon>Magnoliopsida</taxon>
        <taxon>eudicotyledons</taxon>
        <taxon>Gunneridae</taxon>
        <taxon>Pentapetalae</taxon>
        <taxon>rosids</taxon>
        <taxon>fabids</taxon>
        <taxon>Malpighiales</taxon>
        <taxon>Euphorbiaceae</taxon>
        <taxon>Acalyphoideae</taxon>
        <taxon>Acalypheae</taxon>
        <taxon>Ricinus</taxon>
    </lineage>
</organism>
<dbReference type="PANTHER" id="PTHR48048:SF94">
    <property type="entry name" value="GLYCOSYLTRANSFERASE"/>
    <property type="match status" value="1"/>
</dbReference>
<evidence type="ECO:0000256" key="8">
    <source>
        <dbReference type="SAM" id="Coils"/>
    </source>
</evidence>
<dbReference type="GO" id="GO:0035251">
    <property type="term" value="F:UDP-glucosyltransferase activity"/>
    <property type="evidence" value="ECO:0000318"/>
    <property type="project" value="GO_Central"/>
</dbReference>